<accession>A0ABU1M0H9</accession>
<dbReference type="InterPro" id="IPR011990">
    <property type="entry name" value="TPR-like_helical_dom_sf"/>
</dbReference>
<sequence>MFRIFWRRVAFGAAAILYAMSAFSATGTIVVENTGTFEYASDENGLAITFENANTHTRSRYRQRPFDECSAMSMYRVRGTAQVAIDGSCPSRGGEVFVHVYEWNTRVQDWCLIRQITGEKSDVPSGDYAGSREVARVMNCPKIGSDGSYSYESTEDVKKNIDGELAALKDAEKDKARLDRYLTQMPFYLPLEIAGYVGKIDVQLANDLGFFLAQRGRASDAIPLLQKIVLMYPGRVVAKLNLADALWESGQQAPARTQYSEYVSQMQNDDKRDRIPHRAFERSRQ</sequence>
<evidence type="ECO:0008006" key="5">
    <source>
        <dbReference type="Google" id="ProtNLM"/>
    </source>
</evidence>
<dbReference type="Proteomes" id="UP001264340">
    <property type="component" value="Unassembled WGS sequence"/>
</dbReference>
<dbReference type="SUPFAM" id="SSF48452">
    <property type="entry name" value="TPR-like"/>
    <property type="match status" value="1"/>
</dbReference>
<comment type="caution">
    <text evidence="3">The sequence shown here is derived from an EMBL/GenBank/DDBJ whole genome shotgun (WGS) entry which is preliminary data.</text>
</comment>
<organism evidence="3 4">
    <name type="scientific">Paraburkholderia terricola</name>
    <dbReference type="NCBI Taxonomy" id="169427"/>
    <lineage>
        <taxon>Bacteria</taxon>
        <taxon>Pseudomonadati</taxon>
        <taxon>Pseudomonadota</taxon>
        <taxon>Betaproteobacteria</taxon>
        <taxon>Burkholderiales</taxon>
        <taxon>Burkholderiaceae</taxon>
        <taxon>Paraburkholderia</taxon>
    </lineage>
</organism>
<keyword evidence="4" id="KW-1185">Reference proteome</keyword>
<evidence type="ECO:0000313" key="4">
    <source>
        <dbReference type="Proteomes" id="UP001264340"/>
    </source>
</evidence>
<feature type="region of interest" description="Disordered" evidence="1">
    <location>
        <begin position="265"/>
        <end position="285"/>
    </location>
</feature>
<reference evidence="3 4" key="1">
    <citation type="submission" date="2023-07" db="EMBL/GenBank/DDBJ databases">
        <title>Sorghum-associated microbial communities from plants grown in Nebraska, USA.</title>
        <authorList>
            <person name="Schachtman D."/>
        </authorList>
    </citation>
    <scope>NUCLEOTIDE SEQUENCE [LARGE SCALE GENOMIC DNA]</scope>
    <source>
        <strain evidence="3 4">DS1316</strain>
    </source>
</reference>
<evidence type="ECO:0000256" key="2">
    <source>
        <dbReference type="SAM" id="SignalP"/>
    </source>
</evidence>
<dbReference type="EMBL" id="JAVDRP010000020">
    <property type="protein sequence ID" value="MDR6412513.1"/>
    <property type="molecule type" value="Genomic_DNA"/>
</dbReference>
<feature type="chain" id="PRO_5045920259" description="Tetratricopeptide repeat-containing protein" evidence="2">
    <location>
        <begin position="25"/>
        <end position="285"/>
    </location>
</feature>
<feature type="compositionally biased region" description="Basic and acidic residues" evidence="1">
    <location>
        <begin position="268"/>
        <end position="285"/>
    </location>
</feature>
<dbReference type="Gene3D" id="1.25.40.10">
    <property type="entry name" value="Tetratricopeptide repeat domain"/>
    <property type="match status" value="1"/>
</dbReference>
<evidence type="ECO:0000256" key="1">
    <source>
        <dbReference type="SAM" id="MobiDB-lite"/>
    </source>
</evidence>
<proteinExistence type="predicted"/>
<feature type="signal peptide" evidence="2">
    <location>
        <begin position="1"/>
        <end position="24"/>
    </location>
</feature>
<dbReference type="RefSeq" id="WP_310126582.1">
    <property type="nucleotide sequence ID" value="NZ_JAVDQV010000036.1"/>
</dbReference>
<protein>
    <recommendedName>
        <fullName evidence="5">Tetratricopeptide repeat-containing protein</fullName>
    </recommendedName>
</protein>
<dbReference type="Pfam" id="PF14559">
    <property type="entry name" value="TPR_19"/>
    <property type="match status" value="1"/>
</dbReference>
<keyword evidence="2" id="KW-0732">Signal</keyword>
<gene>
    <name evidence="3" type="ORF">J2804_005949</name>
</gene>
<name>A0ABU1M0H9_9BURK</name>
<evidence type="ECO:0000313" key="3">
    <source>
        <dbReference type="EMBL" id="MDR6412513.1"/>
    </source>
</evidence>